<sequence>MVDVHLDPERLRGHARRVETLADGLARGRRDVDRARPGDRAELDRITGDVGRVADRLTVLAAELRAAARAAEEADRAQREVVVRLAGDSPIVDALAGRVT</sequence>
<organism evidence="1 2">
    <name type="scientific">Pseudonocardia sulfidoxydans NBRC 16205</name>
    <dbReference type="NCBI Taxonomy" id="1223511"/>
    <lineage>
        <taxon>Bacteria</taxon>
        <taxon>Bacillati</taxon>
        <taxon>Actinomycetota</taxon>
        <taxon>Actinomycetes</taxon>
        <taxon>Pseudonocardiales</taxon>
        <taxon>Pseudonocardiaceae</taxon>
        <taxon>Pseudonocardia</taxon>
    </lineage>
</organism>
<protein>
    <recommendedName>
        <fullName evidence="3">HAMP domain-containing protein</fullName>
    </recommendedName>
</protein>
<dbReference type="RefSeq" id="WP_147104660.1">
    <property type="nucleotide sequence ID" value="NZ_BJVJ01000012.1"/>
</dbReference>
<evidence type="ECO:0000313" key="2">
    <source>
        <dbReference type="Proteomes" id="UP000321685"/>
    </source>
</evidence>
<evidence type="ECO:0000313" key="1">
    <source>
        <dbReference type="EMBL" id="GEL22780.1"/>
    </source>
</evidence>
<dbReference type="AlphaFoldDB" id="A0A511DD94"/>
<comment type="caution">
    <text evidence="1">The sequence shown here is derived from an EMBL/GenBank/DDBJ whole genome shotgun (WGS) entry which is preliminary data.</text>
</comment>
<name>A0A511DD94_9PSEU</name>
<dbReference type="Proteomes" id="UP000321685">
    <property type="component" value="Unassembled WGS sequence"/>
</dbReference>
<dbReference type="EMBL" id="BJVJ01000012">
    <property type="protein sequence ID" value="GEL22780.1"/>
    <property type="molecule type" value="Genomic_DNA"/>
</dbReference>
<proteinExistence type="predicted"/>
<gene>
    <name evidence="1" type="ORF">PSU4_17340</name>
</gene>
<keyword evidence="2" id="KW-1185">Reference proteome</keyword>
<accession>A0A511DD94</accession>
<reference evidence="1 2" key="1">
    <citation type="submission" date="2019-07" db="EMBL/GenBank/DDBJ databases">
        <title>Whole genome shotgun sequence of Pseudonocardia sulfidoxydans NBRC 16205.</title>
        <authorList>
            <person name="Hosoyama A."/>
            <person name="Uohara A."/>
            <person name="Ohji S."/>
            <person name="Ichikawa N."/>
        </authorList>
    </citation>
    <scope>NUCLEOTIDE SEQUENCE [LARGE SCALE GENOMIC DNA]</scope>
    <source>
        <strain evidence="1 2">NBRC 16205</strain>
    </source>
</reference>
<evidence type="ECO:0008006" key="3">
    <source>
        <dbReference type="Google" id="ProtNLM"/>
    </source>
</evidence>